<evidence type="ECO:0000313" key="2">
    <source>
        <dbReference type="EMBL" id="MYL98819.1"/>
    </source>
</evidence>
<sequence length="223" mass="25245">MLFTDDVDVLLPPGIRRVPIAPLRSSQAYSLFMLRELGDWVDTSHCLVVQWDGFIINPGLWDVRFLDYDYIGASWPQFADGHDVGNGGFSLRSRRLIDACRTARFRYDGEAEDLAICRTNRAMLEAEHGLRFADKDMADRFSAERRGSVRTAFGFHGAFNLIDAVGACAFWDIYDKLNHRTALRVDFWSILGKLLRRRAIGTAIRFARKEYRTGDSVANASGA</sequence>
<keyword evidence="3" id="KW-1185">Reference proteome</keyword>
<comment type="caution">
    <text evidence="2">The sequence shown here is derived from an EMBL/GenBank/DDBJ whole genome shotgun (WGS) entry which is preliminary data.</text>
</comment>
<protein>
    <recommendedName>
        <fullName evidence="1">DUF5672 domain-containing protein</fullName>
    </recommendedName>
</protein>
<dbReference type="EMBL" id="WVTD01000010">
    <property type="protein sequence ID" value="MYL98819.1"/>
    <property type="molecule type" value="Genomic_DNA"/>
</dbReference>
<dbReference type="Proteomes" id="UP000465810">
    <property type="component" value="Unassembled WGS sequence"/>
</dbReference>
<evidence type="ECO:0000313" key="3">
    <source>
        <dbReference type="Proteomes" id="UP000465810"/>
    </source>
</evidence>
<dbReference type="AlphaFoldDB" id="A0A7X4GJJ4"/>
<feature type="domain" description="DUF5672" evidence="1">
    <location>
        <begin position="15"/>
        <end position="156"/>
    </location>
</feature>
<dbReference type="Pfam" id="PF18922">
    <property type="entry name" value="DUF5672"/>
    <property type="match status" value="1"/>
</dbReference>
<evidence type="ECO:0000259" key="1">
    <source>
        <dbReference type="Pfam" id="PF18922"/>
    </source>
</evidence>
<gene>
    <name evidence="2" type="ORF">GR702_13710</name>
</gene>
<organism evidence="2 3">
    <name type="scientific">Novosphingobium silvae</name>
    <dbReference type="NCBI Taxonomy" id="2692619"/>
    <lineage>
        <taxon>Bacteria</taxon>
        <taxon>Pseudomonadati</taxon>
        <taxon>Pseudomonadota</taxon>
        <taxon>Alphaproteobacteria</taxon>
        <taxon>Sphingomonadales</taxon>
        <taxon>Sphingomonadaceae</taxon>
        <taxon>Novosphingobium</taxon>
    </lineage>
</organism>
<proteinExistence type="predicted"/>
<dbReference type="InterPro" id="IPR043729">
    <property type="entry name" value="DUF5672"/>
</dbReference>
<name>A0A7X4GJJ4_9SPHN</name>
<accession>A0A7X4GJJ4</accession>
<reference evidence="2 3" key="1">
    <citation type="submission" date="2019-12" db="EMBL/GenBank/DDBJ databases">
        <authorList>
            <person name="Feng G."/>
            <person name="Zhu H."/>
        </authorList>
    </citation>
    <scope>NUCLEOTIDE SEQUENCE [LARGE SCALE GENOMIC DNA]</scope>
    <source>
        <strain evidence="2 3">FGD1</strain>
    </source>
</reference>